<keyword evidence="6 7" id="KW-0472">Membrane</keyword>
<evidence type="ECO:0000259" key="8">
    <source>
        <dbReference type="Pfam" id="PF04239"/>
    </source>
</evidence>
<dbReference type="InterPro" id="IPR007353">
    <property type="entry name" value="DUF421"/>
</dbReference>
<feature type="transmembrane region" description="Helical" evidence="7">
    <location>
        <begin position="6"/>
        <end position="25"/>
    </location>
</feature>
<feature type="domain" description="YetF C-terminal" evidence="8">
    <location>
        <begin position="81"/>
        <end position="214"/>
    </location>
</feature>
<evidence type="ECO:0000313" key="11">
    <source>
        <dbReference type="Proteomes" id="UP000242949"/>
    </source>
</evidence>
<dbReference type="PANTHER" id="PTHR34582:SF5">
    <property type="entry name" value="UPF0702 TRANSMEMBRANE PROTEIN YETF"/>
    <property type="match status" value="1"/>
</dbReference>
<dbReference type="InterPro" id="IPR023090">
    <property type="entry name" value="UPF0702_alpha/beta_dom_sf"/>
</dbReference>
<dbReference type="AlphaFoldDB" id="A0A1G6KEI8"/>
<dbReference type="Gene3D" id="3.30.240.20">
    <property type="entry name" value="bsu07140 like domains"/>
    <property type="match status" value="2"/>
</dbReference>
<dbReference type="EMBL" id="FMYI01000006">
    <property type="protein sequence ID" value="SDC29373.1"/>
    <property type="molecule type" value="Genomic_DNA"/>
</dbReference>
<comment type="similarity">
    <text evidence="2">Belongs to the UPF0702 family.</text>
</comment>
<evidence type="ECO:0000313" key="10">
    <source>
        <dbReference type="EMBL" id="SDC29373.1"/>
    </source>
</evidence>
<dbReference type="GO" id="GO:0005886">
    <property type="term" value="C:plasma membrane"/>
    <property type="evidence" value="ECO:0007669"/>
    <property type="project" value="UniProtKB-SubCell"/>
</dbReference>
<evidence type="ECO:0000256" key="5">
    <source>
        <dbReference type="ARBA" id="ARBA00022989"/>
    </source>
</evidence>
<evidence type="ECO:0000256" key="1">
    <source>
        <dbReference type="ARBA" id="ARBA00004651"/>
    </source>
</evidence>
<dbReference type="STRING" id="1612202.SAMN05421734_10663"/>
<evidence type="ECO:0000256" key="2">
    <source>
        <dbReference type="ARBA" id="ARBA00006448"/>
    </source>
</evidence>
<protein>
    <submittedName>
        <fullName evidence="10">Uncharacterized membrane protein YcaP, DUF421 family</fullName>
    </submittedName>
</protein>
<evidence type="ECO:0000256" key="3">
    <source>
        <dbReference type="ARBA" id="ARBA00022475"/>
    </source>
</evidence>
<proteinExistence type="inferred from homology"/>
<sequence length="224" mass="25436">MHLGSIFIEIIFGFIILFVLTKLLGKTQIRQLTAFDFISALILGEFVGNALYDEGVGIKEVGFAVGLWSLLMLITEWISQRFKGSRALIEGMPAMVIHKGKLQRDVMKKNKLDINQLLHLLRLKDVFSIRDVYYAILETDGTVSILKSSSKEAPVRSDFNLPAQSVTLPVPLINDGEIIDDNLTEINQTTTWLLEQLKKEKVDDIKNVFYAEYEPNKPLYIETM</sequence>
<dbReference type="Pfam" id="PF04239">
    <property type="entry name" value="DUF421"/>
    <property type="match status" value="1"/>
</dbReference>
<dbReference type="Pfam" id="PF20730">
    <property type="entry name" value="YetF_N"/>
    <property type="match status" value="1"/>
</dbReference>
<evidence type="ECO:0000256" key="7">
    <source>
        <dbReference type="SAM" id="Phobius"/>
    </source>
</evidence>
<dbReference type="Proteomes" id="UP000242949">
    <property type="component" value="Unassembled WGS sequence"/>
</dbReference>
<evidence type="ECO:0000256" key="6">
    <source>
        <dbReference type="ARBA" id="ARBA00023136"/>
    </source>
</evidence>
<dbReference type="OrthoDB" id="1076133at2"/>
<dbReference type="PANTHER" id="PTHR34582">
    <property type="entry name" value="UPF0702 TRANSMEMBRANE PROTEIN YCAP"/>
    <property type="match status" value="1"/>
</dbReference>
<name>A0A1G6KEI8_9BACI</name>
<accession>A0A1G6KEI8</accession>
<feature type="domain" description="YetF-like N-terminal transmembrane" evidence="9">
    <location>
        <begin position="5"/>
        <end position="78"/>
    </location>
</feature>
<keyword evidence="5 7" id="KW-1133">Transmembrane helix</keyword>
<evidence type="ECO:0000256" key="4">
    <source>
        <dbReference type="ARBA" id="ARBA00022692"/>
    </source>
</evidence>
<reference evidence="11" key="1">
    <citation type="submission" date="2016-09" db="EMBL/GenBank/DDBJ databases">
        <authorList>
            <person name="Varghese N."/>
            <person name="Submissions S."/>
        </authorList>
    </citation>
    <scope>NUCLEOTIDE SEQUENCE [LARGE SCALE GENOMIC DNA]</scope>
    <source>
        <strain evidence="11">S5</strain>
    </source>
</reference>
<gene>
    <name evidence="10" type="ORF">SAMN05421734_10663</name>
</gene>
<dbReference type="RefSeq" id="WP_090795880.1">
    <property type="nucleotide sequence ID" value="NZ_FMYI01000006.1"/>
</dbReference>
<keyword evidence="4 7" id="KW-0812">Transmembrane</keyword>
<keyword evidence="3" id="KW-1003">Cell membrane</keyword>
<keyword evidence="11" id="KW-1185">Reference proteome</keyword>
<evidence type="ECO:0000259" key="9">
    <source>
        <dbReference type="Pfam" id="PF20730"/>
    </source>
</evidence>
<dbReference type="InterPro" id="IPR048454">
    <property type="entry name" value="YetF_N"/>
</dbReference>
<comment type="subcellular location">
    <subcellularLocation>
        <location evidence="1">Cell membrane</location>
        <topology evidence="1">Multi-pass membrane protein</topology>
    </subcellularLocation>
</comment>
<organism evidence="10 11">
    <name type="scientific">Pelagirhabdus alkalitolerans</name>
    <dbReference type="NCBI Taxonomy" id="1612202"/>
    <lineage>
        <taxon>Bacteria</taxon>
        <taxon>Bacillati</taxon>
        <taxon>Bacillota</taxon>
        <taxon>Bacilli</taxon>
        <taxon>Bacillales</taxon>
        <taxon>Bacillaceae</taxon>
        <taxon>Pelagirhabdus</taxon>
    </lineage>
</organism>